<keyword evidence="3 4" id="KW-0732">Signal</keyword>
<dbReference type="GO" id="GO:0006865">
    <property type="term" value="P:amino acid transport"/>
    <property type="evidence" value="ECO:0007669"/>
    <property type="project" value="TreeGrafter"/>
</dbReference>
<dbReference type="Gene3D" id="3.40.190.10">
    <property type="entry name" value="Periplasmic binding protein-like II"/>
    <property type="match status" value="2"/>
</dbReference>
<sequence length="300" mass="33348">MKHFTVLVRIVLAWSALLAAGAGAHAQNGDTLAKVAETATINLGHRESSVPFSYYDNKRQVVGYSHELMLKMLDGIRAELRLPALTIKLVPVTPQNRIPLVQNGTVDIECGSTTHNEERARQVAFSTSIFVIGTRLMTNRRSGIRDFPDLAGRSVVVTAATTSERLLRTFNERIGGTINIVIAKDHGESFQLLELGRAEAFMMDDALLYGERAKAQQPEDWIVVGSPMSAEAYGCMMRRGDVAFKKVVDRELTRLMQSGEALKIYTKWFQRPIPPKGLNLNWPPSDALLELYRAPTDKPL</sequence>
<dbReference type="Proteomes" id="UP001336250">
    <property type="component" value="Unassembled WGS sequence"/>
</dbReference>
<accession>A0AAW9Q991</accession>
<feature type="domain" description="Solute-binding protein family 3/N-terminal" evidence="5">
    <location>
        <begin position="40"/>
        <end position="272"/>
    </location>
</feature>
<dbReference type="CDD" id="cd13688">
    <property type="entry name" value="PBP2_GltI_DEBP"/>
    <property type="match status" value="1"/>
</dbReference>
<evidence type="ECO:0000259" key="5">
    <source>
        <dbReference type="SMART" id="SM00062"/>
    </source>
</evidence>
<evidence type="ECO:0000256" key="4">
    <source>
        <dbReference type="SAM" id="SignalP"/>
    </source>
</evidence>
<proteinExistence type="inferred from homology"/>
<evidence type="ECO:0000256" key="3">
    <source>
        <dbReference type="ARBA" id="ARBA00022729"/>
    </source>
</evidence>
<reference evidence="6 7" key="1">
    <citation type="submission" date="2024-02" db="EMBL/GenBank/DDBJ databases">
        <title>Genome sequence of Aquincola sp. MAHUQ-54.</title>
        <authorList>
            <person name="Huq M.A."/>
        </authorList>
    </citation>
    <scope>NUCLEOTIDE SEQUENCE [LARGE SCALE GENOMIC DNA]</scope>
    <source>
        <strain evidence="6 7">MAHUQ-54</strain>
    </source>
</reference>
<dbReference type="SMART" id="SM00062">
    <property type="entry name" value="PBPb"/>
    <property type="match status" value="1"/>
</dbReference>
<dbReference type="PANTHER" id="PTHR30085">
    <property type="entry name" value="AMINO ACID ABC TRANSPORTER PERMEASE"/>
    <property type="match status" value="1"/>
</dbReference>
<gene>
    <name evidence="6" type="ORF">V4F39_20920</name>
</gene>
<dbReference type="AlphaFoldDB" id="A0AAW9Q991"/>
<feature type="signal peptide" evidence="4">
    <location>
        <begin position="1"/>
        <end position="26"/>
    </location>
</feature>
<organism evidence="6 7">
    <name type="scientific">Aquincola agrisoli</name>
    <dbReference type="NCBI Taxonomy" id="3119538"/>
    <lineage>
        <taxon>Bacteria</taxon>
        <taxon>Pseudomonadati</taxon>
        <taxon>Pseudomonadota</taxon>
        <taxon>Betaproteobacteria</taxon>
        <taxon>Burkholderiales</taxon>
        <taxon>Sphaerotilaceae</taxon>
        <taxon>Aquincola</taxon>
    </lineage>
</organism>
<comment type="similarity">
    <text evidence="1">Belongs to the bacterial solute-binding protein 3 family.</text>
</comment>
<protein>
    <submittedName>
        <fullName evidence="6">Glutamate/aspartate ABC transporter substrate-binding protein</fullName>
    </submittedName>
</protein>
<dbReference type="GO" id="GO:0030288">
    <property type="term" value="C:outer membrane-bounded periplasmic space"/>
    <property type="evidence" value="ECO:0007669"/>
    <property type="project" value="TreeGrafter"/>
</dbReference>
<dbReference type="GO" id="GO:0005576">
    <property type="term" value="C:extracellular region"/>
    <property type="evidence" value="ECO:0007669"/>
    <property type="project" value="TreeGrafter"/>
</dbReference>
<dbReference type="InterPro" id="IPR051455">
    <property type="entry name" value="Bact_solute-bind_prot3"/>
</dbReference>
<dbReference type="NCBIfam" id="NF008063">
    <property type="entry name" value="PRK10797.1"/>
    <property type="match status" value="1"/>
</dbReference>
<dbReference type="Pfam" id="PF00497">
    <property type="entry name" value="SBP_bac_3"/>
    <property type="match status" value="1"/>
</dbReference>
<dbReference type="RefSeq" id="WP_332291872.1">
    <property type="nucleotide sequence ID" value="NZ_JAZIBG010000044.1"/>
</dbReference>
<name>A0AAW9Q991_9BURK</name>
<evidence type="ECO:0000256" key="2">
    <source>
        <dbReference type="ARBA" id="ARBA00022448"/>
    </source>
</evidence>
<keyword evidence="7" id="KW-1185">Reference proteome</keyword>
<evidence type="ECO:0000256" key="1">
    <source>
        <dbReference type="ARBA" id="ARBA00010333"/>
    </source>
</evidence>
<comment type="caution">
    <text evidence="6">The sequence shown here is derived from an EMBL/GenBank/DDBJ whole genome shotgun (WGS) entry which is preliminary data.</text>
</comment>
<dbReference type="PANTHER" id="PTHR30085:SF2">
    <property type="entry name" value="GLUTAMATE_ASPARTATE IMPORT SOLUTE-BINDING PROTEIN"/>
    <property type="match status" value="1"/>
</dbReference>
<dbReference type="InterPro" id="IPR001638">
    <property type="entry name" value="Solute-binding_3/MltF_N"/>
</dbReference>
<evidence type="ECO:0000313" key="7">
    <source>
        <dbReference type="Proteomes" id="UP001336250"/>
    </source>
</evidence>
<feature type="chain" id="PRO_5043420996" evidence="4">
    <location>
        <begin position="27"/>
        <end position="300"/>
    </location>
</feature>
<dbReference type="EMBL" id="JAZIBG010000044">
    <property type="protein sequence ID" value="MEF7616391.1"/>
    <property type="molecule type" value="Genomic_DNA"/>
</dbReference>
<evidence type="ECO:0000313" key="6">
    <source>
        <dbReference type="EMBL" id="MEF7616391.1"/>
    </source>
</evidence>
<keyword evidence="2" id="KW-0813">Transport</keyword>
<dbReference type="SUPFAM" id="SSF53850">
    <property type="entry name" value="Periplasmic binding protein-like II"/>
    <property type="match status" value="1"/>
</dbReference>